<comment type="caution">
    <text evidence="3">The sequence shown here is derived from an EMBL/GenBank/DDBJ whole genome shotgun (WGS) entry which is preliminary data.</text>
</comment>
<dbReference type="OrthoDB" id="9791261at2"/>
<feature type="signal peptide" evidence="2">
    <location>
        <begin position="1"/>
        <end position="21"/>
    </location>
</feature>
<dbReference type="Gene3D" id="1.20.1600.10">
    <property type="entry name" value="Outer membrane efflux proteins (OEP)"/>
    <property type="match status" value="1"/>
</dbReference>
<dbReference type="SUPFAM" id="SSF56954">
    <property type="entry name" value="Outer membrane efflux proteins (OEP)"/>
    <property type="match status" value="1"/>
</dbReference>
<dbReference type="InterPro" id="IPR003423">
    <property type="entry name" value="OMP_efflux"/>
</dbReference>
<evidence type="ECO:0000313" key="3">
    <source>
        <dbReference type="EMBL" id="KCZ96731.1"/>
    </source>
</evidence>
<dbReference type="Pfam" id="PF02321">
    <property type="entry name" value="OEP"/>
    <property type="match status" value="1"/>
</dbReference>
<dbReference type="GO" id="GO:0015562">
    <property type="term" value="F:efflux transmembrane transporter activity"/>
    <property type="evidence" value="ECO:0007669"/>
    <property type="project" value="InterPro"/>
</dbReference>
<keyword evidence="2" id="KW-0732">Signal</keyword>
<accession>A0A062V4A5</accession>
<reference evidence="3 4" key="1">
    <citation type="journal article" date="2014" name="Antonie Van Leeuwenhoek">
        <title>Hyphomonas beringensis sp. nov. and Hyphomonas chukchiensis sp. nov., isolated from surface seawater of the Bering Sea and Chukchi Sea.</title>
        <authorList>
            <person name="Li C."/>
            <person name="Lai Q."/>
            <person name="Li G."/>
            <person name="Dong C."/>
            <person name="Wang J."/>
            <person name="Liao Y."/>
            <person name="Shao Z."/>
        </authorList>
    </citation>
    <scope>NUCLEOTIDE SEQUENCE [LARGE SCALE GENOMIC DNA]</scope>
    <source>
        <strain evidence="3 4">PS728</strain>
    </source>
</reference>
<sequence length="427" mass="46393">MSSKFVSLAIAMALSGASAQAQTDPCGDVQEQIEVIPLGRAIQLAVEADLRPELANAEVRAARTERAIAALRPADTVSLEIEDFPGSGLASEIDNLQVTASFSRVWERGGKREAREALARRGVEVAGTRLAAAEFEIREEVETLYAEAALAEGRLALACDQIALSRELEVVIQRRVEAARDPLLAGARATSDRLRAEAEARRHAAQAENLRAALGAYWLAKDDFRIDPDFLEARVEPRAFDIADLSSPELDRLAKEQLRSAALIELERAQAITDITWNVGLRKFGLEEDAAVIAGASIPLGTGGRSEATVARARADQLRIEVERETLRQELIRRAAGYQRAALSALEQIEEIDTVLLPAANEAVALARDGYARGAFSYLDIISAQNAVDDLREERLTHLRTYVLNKAALARLSPAAHRPAPTSETPE</sequence>
<dbReference type="RefSeq" id="WP_035602330.1">
    <property type="nucleotide sequence ID" value="NZ_ARYM01000035.1"/>
</dbReference>
<dbReference type="EMBL" id="ARYM01000035">
    <property type="protein sequence ID" value="KCZ96731.1"/>
    <property type="molecule type" value="Genomic_DNA"/>
</dbReference>
<evidence type="ECO:0000313" key="4">
    <source>
        <dbReference type="Proteomes" id="UP000027100"/>
    </source>
</evidence>
<gene>
    <name evidence="3" type="ORF">HPO_18440</name>
</gene>
<dbReference type="PATRIC" id="fig|1280954.3.peg.3712"/>
<dbReference type="InterPro" id="IPR010131">
    <property type="entry name" value="MdtP/NodT-like"/>
</dbReference>
<organism evidence="3 4">
    <name type="scientific">Hyphomonas polymorpha PS728</name>
    <dbReference type="NCBI Taxonomy" id="1280954"/>
    <lineage>
        <taxon>Bacteria</taxon>
        <taxon>Pseudomonadati</taxon>
        <taxon>Pseudomonadota</taxon>
        <taxon>Alphaproteobacteria</taxon>
        <taxon>Hyphomonadales</taxon>
        <taxon>Hyphomonadaceae</taxon>
        <taxon>Hyphomonas</taxon>
    </lineage>
</organism>
<dbReference type="AlphaFoldDB" id="A0A062V4A5"/>
<name>A0A062V4A5_9PROT</name>
<dbReference type="STRING" id="1280954.HPO_18440"/>
<dbReference type="PANTHER" id="PTHR30203:SF24">
    <property type="entry name" value="BLR4935 PROTEIN"/>
    <property type="match status" value="1"/>
</dbReference>
<evidence type="ECO:0000256" key="1">
    <source>
        <dbReference type="ARBA" id="ARBA00007613"/>
    </source>
</evidence>
<dbReference type="Proteomes" id="UP000027100">
    <property type="component" value="Unassembled WGS sequence"/>
</dbReference>
<keyword evidence="4" id="KW-1185">Reference proteome</keyword>
<comment type="similarity">
    <text evidence="1">Belongs to the outer membrane factor (OMF) (TC 1.B.17) family.</text>
</comment>
<dbReference type="eggNOG" id="COG1538">
    <property type="taxonomic scope" value="Bacteria"/>
</dbReference>
<proteinExistence type="inferred from homology"/>
<evidence type="ECO:0000256" key="2">
    <source>
        <dbReference type="SAM" id="SignalP"/>
    </source>
</evidence>
<dbReference type="PANTHER" id="PTHR30203">
    <property type="entry name" value="OUTER MEMBRANE CATION EFFLUX PROTEIN"/>
    <property type="match status" value="1"/>
</dbReference>
<protein>
    <submittedName>
        <fullName evidence="3">Metal ion efflux outer membrane factor protein family protein</fullName>
    </submittedName>
</protein>
<feature type="chain" id="PRO_5001615450" evidence="2">
    <location>
        <begin position="22"/>
        <end position="427"/>
    </location>
</feature>